<evidence type="ECO:0000313" key="2">
    <source>
        <dbReference type="Proteomes" id="UP000816034"/>
    </source>
</evidence>
<comment type="caution">
    <text evidence="1">The sequence shown here is derived from an EMBL/GenBank/DDBJ whole genome shotgun (WGS) entry which is preliminary data.</text>
</comment>
<keyword evidence="2" id="KW-1185">Reference proteome</keyword>
<evidence type="ECO:0000313" key="1">
    <source>
        <dbReference type="EMBL" id="KAG2372918.1"/>
    </source>
</evidence>
<dbReference type="GeneID" id="68105493"/>
<sequence>MKRHAQIIALNHHRCSDASHHTYCHGINTGKPTCRLYGNSSSHSDHHHDHLIQNNQIGNGLLETKNIHRKRSYHISLTNITRRPASSSRQSTMDEGLSTFSFNAKTFSEGLRRYFEQPSSNPIEEEQIEKISAIPSAAENLVMQLNMSDVMKYQPHPFFLTKLRSYIEDGLEKVNKQPSVGAKNADAFAFFVTGGKGTGRTRNTIEAVEMCAQEYRHQFKKIMYLYLPFLNMCPLEEEEEMFGAQELLNYDQSKKLITARMLYSYFTQVIEKPLVMPYRHFLDHCFHFIPEDISLATEIIRYDSRLNSDEELYLFMILDDCDELLRYTMQNYTLKPFSFLLRVFNDLPAIFKDRTNTIYAPIMIGTNIEGMVNEWVHKLGPTRSTYAGSSYQKNETFTTSQFPLLSKEQVEQIMDNMFEKKGHIVIEDENGNGHFIDKANWRSSKSLTTALSMIGGHPLALEYFLLFIASVHYLHKDFCNFQYAIERTKYELKANQYNFTELARKNTDNQIEKIIVSTISGREILEVTGMKTYEFSHFSTYFNSGIVFPMIKKEDETIFFNNFHNLERAVRVPFIFLDELIEQIPEETKNKQVFRSLCVSLKELFDLNLLDKNGKIETVEKQKREAWKVLAKAIESLKISEIDSPYIRDLLSWQTER</sequence>
<name>A0AA88KC23_NAELO</name>
<dbReference type="RefSeq" id="XP_044542092.1">
    <property type="nucleotide sequence ID" value="XM_044688873.1"/>
</dbReference>
<dbReference type="AlphaFoldDB" id="A0AA88KC23"/>
<protein>
    <submittedName>
        <fullName evidence="1">Uncharacterized protein</fullName>
    </submittedName>
</protein>
<reference evidence="1 2" key="1">
    <citation type="journal article" date="2018" name="BMC Genomics">
        <title>The genome of Naegleria lovaniensis, the basis for a comparative approach to unravel pathogenicity factors of the human pathogenic amoeba N. fowleri.</title>
        <authorList>
            <person name="Liechti N."/>
            <person name="Schurch N."/>
            <person name="Bruggmann R."/>
            <person name="Wittwer M."/>
        </authorList>
    </citation>
    <scope>NUCLEOTIDE SEQUENCE [LARGE SCALE GENOMIC DNA]</scope>
    <source>
        <strain evidence="1 2">ATCC 30569</strain>
    </source>
</reference>
<dbReference type="EMBL" id="PYSW02000064">
    <property type="protein sequence ID" value="KAG2372918.1"/>
    <property type="molecule type" value="Genomic_DNA"/>
</dbReference>
<dbReference type="Proteomes" id="UP000816034">
    <property type="component" value="Unassembled WGS sequence"/>
</dbReference>
<organism evidence="1 2">
    <name type="scientific">Naegleria lovaniensis</name>
    <name type="common">Amoeba</name>
    <dbReference type="NCBI Taxonomy" id="51637"/>
    <lineage>
        <taxon>Eukaryota</taxon>
        <taxon>Discoba</taxon>
        <taxon>Heterolobosea</taxon>
        <taxon>Tetramitia</taxon>
        <taxon>Eutetramitia</taxon>
        <taxon>Vahlkampfiidae</taxon>
        <taxon>Naegleria</taxon>
    </lineage>
</organism>
<accession>A0AA88KC23</accession>
<proteinExistence type="predicted"/>
<gene>
    <name evidence="1" type="ORF">C9374_013040</name>
</gene>